<evidence type="ECO:0000256" key="1">
    <source>
        <dbReference type="SAM" id="Coils"/>
    </source>
</evidence>
<gene>
    <name evidence="2" type="ORF">GS597_10215</name>
</gene>
<dbReference type="Gene3D" id="1.10.10.10">
    <property type="entry name" value="Winged helix-like DNA-binding domain superfamily/Winged helix DNA-binding domain"/>
    <property type="match status" value="1"/>
</dbReference>
<keyword evidence="1" id="KW-0175">Coiled coil</keyword>
<name>A0A8K2A8E2_9CYAN</name>
<sequence>MQATVDIGTLIAQTPGTCGGRPRIVGTRITVQNIAIDFNAGMRPESIVTERTHLTQAQVYAALAYYYANKEAIDAEIAAYHKEFENLEAEYQSGQRA</sequence>
<dbReference type="InterPro" id="IPR036388">
    <property type="entry name" value="WH-like_DNA-bd_sf"/>
</dbReference>
<evidence type="ECO:0000313" key="3">
    <source>
        <dbReference type="Proteomes" id="UP000607397"/>
    </source>
</evidence>
<proteinExistence type="predicted"/>
<dbReference type="PANTHER" id="PTHR34849:SF1">
    <property type="entry name" value="SLR0770 PROTEIN"/>
    <property type="match status" value="1"/>
</dbReference>
<reference evidence="2" key="1">
    <citation type="submission" date="2019-12" db="EMBL/GenBank/DDBJ databases">
        <title>High-Quality draft genome sequences of three cyanobacteria isolated from the limestone walls of the Old Cathedral of Coimbra.</title>
        <authorList>
            <person name="Tiago I."/>
            <person name="Soares F."/>
            <person name="Portugal A."/>
        </authorList>
    </citation>
    <scope>NUCLEOTIDE SEQUENCE [LARGE SCALE GENOMIC DNA]</scope>
    <source>
        <strain evidence="2">C</strain>
    </source>
</reference>
<dbReference type="EMBL" id="WVIC01000018">
    <property type="protein sequence ID" value="NCJ06875.1"/>
    <property type="molecule type" value="Genomic_DNA"/>
</dbReference>
<accession>A0A8K2A8E2</accession>
<keyword evidence="3" id="KW-1185">Reference proteome</keyword>
<dbReference type="Proteomes" id="UP000607397">
    <property type="component" value="Unassembled WGS sequence"/>
</dbReference>
<evidence type="ECO:0000313" key="2">
    <source>
        <dbReference type="EMBL" id="NCJ06875.1"/>
    </source>
</evidence>
<dbReference type="RefSeq" id="WP_161825355.1">
    <property type="nucleotide sequence ID" value="NZ_WVIC01000018.1"/>
</dbReference>
<dbReference type="SUPFAM" id="SSF46689">
    <property type="entry name" value="Homeodomain-like"/>
    <property type="match status" value="1"/>
</dbReference>
<comment type="caution">
    <text evidence="2">The sequence shown here is derived from an EMBL/GenBank/DDBJ whole genome shotgun (WGS) entry which is preliminary data.</text>
</comment>
<dbReference type="AlphaFoldDB" id="A0A8K2A8E2"/>
<dbReference type="InterPro" id="IPR007367">
    <property type="entry name" value="DUF433"/>
</dbReference>
<protein>
    <submittedName>
        <fullName evidence="2">DUF433 domain-containing protein</fullName>
    </submittedName>
</protein>
<dbReference type="PANTHER" id="PTHR34849">
    <property type="entry name" value="SSL5025 PROTEIN"/>
    <property type="match status" value="1"/>
</dbReference>
<feature type="coiled-coil region" evidence="1">
    <location>
        <begin position="70"/>
        <end position="97"/>
    </location>
</feature>
<dbReference type="Pfam" id="PF04255">
    <property type="entry name" value="DUF433"/>
    <property type="match status" value="1"/>
</dbReference>
<dbReference type="InterPro" id="IPR009057">
    <property type="entry name" value="Homeodomain-like_sf"/>
</dbReference>
<organism evidence="2 3">
    <name type="scientific">Petrachloros mirabilis ULC683</name>
    <dbReference type="NCBI Taxonomy" id="2781853"/>
    <lineage>
        <taxon>Bacteria</taxon>
        <taxon>Bacillati</taxon>
        <taxon>Cyanobacteriota</taxon>
        <taxon>Cyanophyceae</taxon>
        <taxon>Synechococcales</taxon>
        <taxon>Petrachlorosaceae</taxon>
        <taxon>Petrachloros</taxon>
        <taxon>Petrachloros mirabilis</taxon>
    </lineage>
</organism>